<dbReference type="RefSeq" id="WP_028382960.1">
    <property type="nucleotide sequence ID" value="NZ_CAAAJG010000025.1"/>
</dbReference>
<keyword evidence="4" id="KW-1185">Reference proteome</keyword>
<feature type="compositionally biased region" description="Basic and acidic residues" evidence="1">
    <location>
        <begin position="1599"/>
        <end position="1610"/>
    </location>
</feature>
<dbReference type="GO" id="GO:0003824">
    <property type="term" value="F:catalytic activity"/>
    <property type="evidence" value="ECO:0007669"/>
    <property type="project" value="UniProtKB-ARBA"/>
</dbReference>
<sequence length="2534" mass="275817">MSNFFSILSVGKHALGVVPRDKNLDDFPLEKRLESHPKDIIVTISLDENQEYTISANLIASAQDGCVYDNDIKILEWHVMKERCLVVTSFTTRQVNLFANFELNECFIKASGSVLIAGKVACESALVIEAEALCLTESIQSGGTVILSARQGVGLLAPVQAQNMSIHAAYVHQEAGLQISGQLDVSTQCFKQDAAVKTEVDSLRLIAYQCEMNGYLSVNNECFLTADAMVLGHGQSKSTMMLHGDHHIHAINLLIQGDTQIRIGDADDDKKSDFIVDKKLILDKPVIVDLFNTRISIDEMDNQGELACHQCTAEVKKVRQNGVFDAHQSLITVSGCFYHANSSLTELKDTNFNSPDVSVLGGHFIVNDCRYQGSFCHVVAGLLTVENQSEIELDSLLQAEESQVRVHGSRLTARQSIVAAGHLLLDNTNITAKHIKTIQGNACINQSIITAQSQIRLNGTTELTNSCLSGHVVILRGELTINDLQVHTYIIEILSEQATINSLSSFSDKLHVQGSKIPEQVVLKRCLLTTNRFSCSGNATIERSAFYGVSSEPVSHDLHAHLKLVGSRFITDSQLSNYVDSELEMDAHSRVRVGLLHSQGAMKAKDSTISCEFIWQRRGVFKLESSRVQVKQAMFLQDSTIDLNKNTMVLAPDVQVQQGSTLRLRKRSHLVCASQLRTSSDSTMSSDESVIGTRKFISSGRTDLCSSLLSAAELLIYNQFGARKQSKITVEKLIFIAQQAHAHFSDSVVASSDIGTFGDTIIHNTIVAAERTLSVWSSAAMTLDGSALVLARDMIVRGLLTTQNTEVLAGLEGKEQRAVCLLKIGRELLVTQNAMVNGTADLFIEADRYLHLGNMKLGANLRAKGGVLNNLGTIESEHVYLGFDDRVVNLGTFSAKNMTVHSNFLNLLGRAYISDDLIMQGFYGVNLGLIIAKNYTNTQLFSVHGGLALSSSFVDPEAVLSWSNLFSVGKIVTNKLLAKYSGIINLAFMMPGLLNRASLLYDAYHHFDWERYKTMRRHEWMSTVCQLKENLWLLGNLYNTVKTSVGDRPDRMIELNSVSDWQRLGADFSAIFSNEHSTTSLIGIHSGISFSASGVRKTLFSVNTGVDVSLMCHSVDNRYFYNTGWSGGGSAFFNTDYTCNAGFMTGVCQLNFKANTMDNTGFLGGSNASVTIKHLSQKGRLALSQGQAHILEFDGRGNVSTELNGIYAAGKTFDFTGHLDAQDVQFVYTDSFKAQDESTFNASSVSIKTPVFSHGGQITSNKSAEGGSDTNFFHVESKTADLHGSATLENAFFNIEHIAEATQFISGQGPYEQYAVSGHLGVKTQNHIILDAPFNRHCDLSVEARGITMTSDYHQDRDLSLSTTEGDIDLLSHITSSNLHVKSAGTIKTNHAINCDGVASFTADGVFYNLGGTINAETVTIKATEIKNISAGALFQSSQSSDHHFTPFGIPCSTENMVKEAVQSQSPWGVVMGVDGIINGRKDLYMEATSGNIENWGGIVRAGEYAQLLASGDVFNACNVRVSRGDIYEFDGGLIAGGNGADRDGVGLFIRAGGKVIADASDFVSDGINYLEADQGFDFQARQHTERSAKKKSKTRSGKKSEEVRKDTKVKNSSVHSSAGYNILVTRHGGVQAAATRFSSPGGTQIMSRDTVLLYSVKTQSRQYKSSSRWWGLSKRARSEKHQEAMPTLFYDNGVTRIEVTDGSLDARGAYFAGAGDLELKASGRIRFGVDILDHKIVEKKRGFEVSATGVGAWKAWKSGGNLMDMMSAEDATMTKLRSMLDSHNDGERLANAANLGINVYNTVNNLTRGLAKRTLDRELLARYGLGGDKGWSPGISLLVNKSEMVAKYQTQGPGGVDRAGNVYLEAGEGIDLEHGVCVHADGNMVVNAPEIIATAAELHSSIDQKILRASAASAGGQINSASVGYSHSKTETTHYVPAELSAGGNMSLGHQGQAMSHVVLDGAQIKAGTLDADIEQLDIIDRQDREVTRSKSIDASTSGHVSTYKGSGHSATTSEHSGIYVVDGINTDGHRVHIDEARMCGGEILTPGENHIEIDKLSAVTVSDHEFYRGTGVSFNTKDLSRLNGGTVTNNTGESAIAVAEVTLDRIDYLARTTPVIHGEQETQVIIHELAGNLQTTSANGTTVIRNDELHLTLDVPMTNSNYMQTSRANIQTGLDKIVSALRPADIPGIETVLQEEVRRPSGSRQEEEKDGSSEKEQSDKDKGSASDKDRDFEDCELMLSPEEQKILWDGVWSLMSEHDRETIKADLFTVMAEWDAGIFNSPAQKKLDNDIQCAYLEVFKAISVERWGFISKHMRADVADKLFHALSSPEALSKVHVQTCFGPRGVLISFVFNLGLNSKKNVPDLIKSTVTSTAGDLGFSILLSEVMGSAAGPVGWTVLGLEALDAMFYDSRYVDNMLEDEVHLIYKAQESINEGKLLLGIAEQMMAADKIALANEMRAFHYLLAPASWFGKAAEAVWDKVAGAGKSATSRYERPQQAAGYEPAFFRSAQPAVMDEAESDILESSVRMHAAH</sequence>
<dbReference type="STRING" id="39962.Lmor_2380"/>
<dbReference type="InterPro" id="IPR025157">
    <property type="entry name" value="Hemagglutinin_rpt"/>
</dbReference>
<proteinExistence type="predicted"/>
<organism evidence="3 5">
    <name type="scientific">Legionella moravica</name>
    <dbReference type="NCBI Taxonomy" id="39962"/>
    <lineage>
        <taxon>Bacteria</taxon>
        <taxon>Pseudomonadati</taxon>
        <taxon>Pseudomonadota</taxon>
        <taxon>Gammaproteobacteria</taxon>
        <taxon>Legionellales</taxon>
        <taxon>Legionellaceae</taxon>
        <taxon>Legionella</taxon>
    </lineage>
</organism>
<feature type="region of interest" description="Disordered" evidence="1">
    <location>
        <begin position="1991"/>
        <end position="2014"/>
    </location>
</feature>
<dbReference type="EMBL" id="UGOG01000001">
    <property type="protein sequence ID" value="STX62538.1"/>
    <property type="molecule type" value="Genomic_DNA"/>
</dbReference>
<feature type="compositionally biased region" description="Basic and acidic residues" evidence="1">
    <location>
        <begin position="2197"/>
        <end position="2233"/>
    </location>
</feature>
<evidence type="ECO:0000256" key="1">
    <source>
        <dbReference type="SAM" id="MobiDB-lite"/>
    </source>
</evidence>
<accession>A0A378JYQ7</accession>
<dbReference type="EMBL" id="LNYN01000029">
    <property type="protein sequence ID" value="KTD32442.1"/>
    <property type="molecule type" value="Genomic_DNA"/>
</dbReference>
<evidence type="ECO:0000313" key="2">
    <source>
        <dbReference type="EMBL" id="KTD32442.1"/>
    </source>
</evidence>
<feature type="region of interest" description="Disordered" evidence="1">
    <location>
        <begin position="1581"/>
        <end position="1615"/>
    </location>
</feature>
<evidence type="ECO:0000313" key="4">
    <source>
        <dbReference type="Proteomes" id="UP000054985"/>
    </source>
</evidence>
<dbReference type="Proteomes" id="UP000054985">
    <property type="component" value="Unassembled WGS sequence"/>
</dbReference>
<protein>
    <submittedName>
        <fullName evidence="3">Uncharacterized protein</fullName>
    </submittedName>
</protein>
<dbReference type="OrthoDB" id="5630201at2"/>
<feature type="compositionally biased region" description="Polar residues" evidence="1">
    <location>
        <begin position="1994"/>
        <end position="2014"/>
    </location>
</feature>
<name>A0A378JYQ7_9GAMM</name>
<evidence type="ECO:0000313" key="3">
    <source>
        <dbReference type="EMBL" id="STX62538.1"/>
    </source>
</evidence>
<reference evidence="2 4" key="1">
    <citation type="submission" date="2015-11" db="EMBL/GenBank/DDBJ databases">
        <title>Genomic analysis of 38 Legionella species identifies large and diverse effector repertoires.</title>
        <authorList>
            <person name="Burstein D."/>
            <person name="Amaro F."/>
            <person name="Zusman T."/>
            <person name="Lifshitz Z."/>
            <person name="Cohen O."/>
            <person name="Gilbert J.A."/>
            <person name="Pupko T."/>
            <person name="Shuman H.A."/>
            <person name="Segal G."/>
        </authorList>
    </citation>
    <scope>NUCLEOTIDE SEQUENCE [LARGE SCALE GENOMIC DNA]</scope>
    <source>
        <strain evidence="2 4">ATCC 43877</strain>
    </source>
</reference>
<feature type="region of interest" description="Disordered" evidence="1">
    <location>
        <begin position="2193"/>
        <end position="2233"/>
    </location>
</feature>
<reference evidence="3 5" key="2">
    <citation type="submission" date="2018-06" db="EMBL/GenBank/DDBJ databases">
        <authorList>
            <consortium name="Pathogen Informatics"/>
            <person name="Doyle S."/>
        </authorList>
    </citation>
    <scope>NUCLEOTIDE SEQUENCE [LARGE SCALE GENOMIC DNA]</scope>
    <source>
        <strain evidence="3 5">NCTC12239</strain>
    </source>
</reference>
<evidence type="ECO:0000313" key="5">
    <source>
        <dbReference type="Proteomes" id="UP000254040"/>
    </source>
</evidence>
<feature type="compositionally biased region" description="Basic residues" evidence="1">
    <location>
        <begin position="1589"/>
        <end position="1598"/>
    </location>
</feature>
<gene>
    <name evidence="2" type="ORF">Lmor_2380</name>
    <name evidence="3" type="ORF">NCTC12239_01470</name>
</gene>
<dbReference type="Proteomes" id="UP000254040">
    <property type="component" value="Unassembled WGS sequence"/>
</dbReference>
<dbReference type="Pfam" id="PF13332">
    <property type="entry name" value="Fil_haemagg_2"/>
    <property type="match status" value="1"/>
</dbReference>